<evidence type="ECO:0000256" key="1">
    <source>
        <dbReference type="SAM" id="MobiDB-lite"/>
    </source>
</evidence>
<reference evidence="3" key="1">
    <citation type="journal article" date="2005" name="Nature">
        <title>The map-based sequence of the rice genome.</title>
        <authorList>
            <consortium name="International rice genome sequencing project (IRGSP)"/>
            <person name="Matsumoto T."/>
            <person name="Wu J."/>
            <person name="Kanamori H."/>
            <person name="Katayose Y."/>
            <person name="Fujisawa M."/>
            <person name="Namiki N."/>
            <person name="Mizuno H."/>
            <person name="Yamamoto K."/>
            <person name="Antonio B.A."/>
            <person name="Baba T."/>
            <person name="Sakata K."/>
            <person name="Nagamura Y."/>
            <person name="Aoki H."/>
            <person name="Arikawa K."/>
            <person name="Arita K."/>
            <person name="Bito T."/>
            <person name="Chiden Y."/>
            <person name="Fujitsuka N."/>
            <person name="Fukunaka R."/>
            <person name="Hamada M."/>
            <person name="Harada C."/>
            <person name="Hayashi A."/>
            <person name="Hijishita S."/>
            <person name="Honda M."/>
            <person name="Hosokawa S."/>
            <person name="Ichikawa Y."/>
            <person name="Idonuma A."/>
            <person name="Iijima M."/>
            <person name="Ikeda M."/>
            <person name="Ikeno M."/>
            <person name="Ito K."/>
            <person name="Ito S."/>
            <person name="Ito T."/>
            <person name="Ito Y."/>
            <person name="Ito Y."/>
            <person name="Iwabuchi A."/>
            <person name="Kamiya K."/>
            <person name="Karasawa W."/>
            <person name="Kurita K."/>
            <person name="Katagiri S."/>
            <person name="Kikuta A."/>
            <person name="Kobayashi H."/>
            <person name="Kobayashi N."/>
            <person name="Machita K."/>
            <person name="Maehara T."/>
            <person name="Masukawa M."/>
            <person name="Mizubayashi T."/>
            <person name="Mukai Y."/>
            <person name="Nagasaki H."/>
            <person name="Nagata Y."/>
            <person name="Naito S."/>
            <person name="Nakashima M."/>
            <person name="Nakama Y."/>
            <person name="Nakamichi Y."/>
            <person name="Nakamura M."/>
            <person name="Meguro A."/>
            <person name="Negishi M."/>
            <person name="Ohta I."/>
            <person name="Ohta T."/>
            <person name="Okamoto M."/>
            <person name="Ono N."/>
            <person name="Saji S."/>
            <person name="Sakaguchi M."/>
            <person name="Sakai K."/>
            <person name="Shibata M."/>
            <person name="Shimokawa T."/>
            <person name="Song J."/>
            <person name="Takazaki Y."/>
            <person name="Terasawa K."/>
            <person name="Tsugane M."/>
            <person name="Tsuji K."/>
            <person name="Ueda S."/>
            <person name="Waki K."/>
            <person name="Yamagata H."/>
            <person name="Yamamoto M."/>
            <person name="Yamamoto S."/>
            <person name="Yamane H."/>
            <person name="Yoshiki S."/>
            <person name="Yoshihara R."/>
            <person name="Yukawa K."/>
            <person name="Zhong H."/>
            <person name="Yano M."/>
            <person name="Yuan Q."/>
            <person name="Ouyang S."/>
            <person name="Liu J."/>
            <person name="Jones K.M."/>
            <person name="Gansberger K."/>
            <person name="Moffat K."/>
            <person name="Hill J."/>
            <person name="Bera J."/>
            <person name="Fadrosh D."/>
            <person name="Jin S."/>
            <person name="Johri S."/>
            <person name="Kim M."/>
            <person name="Overton L."/>
            <person name="Reardon M."/>
            <person name="Tsitrin T."/>
            <person name="Vuong H."/>
            <person name="Weaver B."/>
            <person name="Ciecko A."/>
            <person name="Tallon L."/>
            <person name="Jackson J."/>
            <person name="Pai G."/>
            <person name="Aken S.V."/>
            <person name="Utterback T."/>
            <person name="Reidmuller S."/>
            <person name="Feldblyum T."/>
            <person name="Hsiao J."/>
            <person name="Zismann V."/>
            <person name="Iobst S."/>
            <person name="de Vazeille A.R."/>
            <person name="Buell C.R."/>
            <person name="Ying K."/>
            <person name="Li Y."/>
            <person name="Lu T."/>
            <person name="Huang Y."/>
            <person name="Zhao Q."/>
            <person name="Feng Q."/>
            <person name="Zhang L."/>
            <person name="Zhu J."/>
            <person name="Weng Q."/>
            <person name="Mu J."/>
            <person name="Lu Y."/>
            <person name="Fan D."/>
            <person name="Liu Y."/>
            <person name="Guan J."/>
            <person name="Zhang Y."/>
            <person name="Yu S."/>
            <person name="Liu X."/>
            <person name="Zhang Y."/>
            <person name="Hong G."/>
            <person name="Han B."/>
            <person name="Choisne N."/>
            <person name="Demange N."/>
            <person name="Orjeda G."/>
            <person name="Samain S."/>
            <person name="Cattolico L."/>
            <person name="Pelletier E."/>
            <person name="Couloux A."/>
            <person name="Segurens B."/>
            <person name="Wincker P."/>
            <person name="D'Hont A."/>
            <person name="Scarpelli C."/>
            <person name="Weissenbach J."/>
            <person name="Salanoubat M."/>
            <person name="Quetier F."/>
            <person name="Yu Y."/>
            <person name="Kim H.R."/>
            <person name="Rambo T."/>
            <person name="Currie J."/>
            <person name="Collura K."/>
            <person name="Luo M."/>
            <person name="Yang T."/>
            <person name="Ammiraju J.S.S."/>
            <person name="Engler F."/>
            <person name="Soderlund C."/>
            <person name="Wing R.A."/>
            <person name="Palmer L.E."/>
            <person name="de la Bastide M."/>
            <person name="Spiegel L."/>
            <person name="Nascimento L."/>
            <person name="Zutavern T."/>
            <person name="O'Shaughnessy A."/>
            <person name="Dike S."/>
            <person name="Dedhia N."/>
            <person name="Preston R."/>
            <person name="Balija V."/>
            <person name="McCombie W.R."/>
            <person name="Chow T."/>
            <person name="Chen H."/>
            <person name="Chung M."/>
            <person name="Chen C."/>
            <person name="Shaw J."/>
            <person name="Wu H."/>
            <person name="Hsiao K."/>
            <person name="Chao Y."/>
            <person name="Chu M."/>
            <person name="Cheng C."/>
            <person name="Hour A."/>
            <person name="Lee P."/>
            <person name="Lin S."/>
            <person name="Lin Y."/>
            <person name="Liou J."/>
            <person name="Liu S."/>
            <person name="Hsing Y."/>
            <person name="Raghuvanshi S."/>
            <person name="Mohanty A."/>
            <person name="Bharti A.K."/>
            <person name="Gaur A."/>
            <person name="Gupta V."/>
            <person name="Kumar D."/>
            <person name="Ravi V."/>
            <person name="Vij S."/>
            <person name="Kapur A."/>
            <person name="Khurana P."/>
            <person name="Khurana P."/>
            <person name="Khurana J.P."/>
            <person name="Tyagi A.K."/>
            <person name="Gaikwad K."/>
            <person name="Singh A."/>
            <person name="Dalal V."/>
            <person name="Srivastava S."/>
            <person name="Dixit A."/>
            <person name="Pal A.K."/>
            <person name="Ghazi I.A."/>
            <person name="Yadav M."/>
            <person name="Pandit A."/>
            <person name="Bhargava A."/>
            <person name="Sureshbabu K."/>
            <person name="Batra K."/>
            <person name="Sharma T.R."/>
            <person name="Mohapatra T."/>
            <person name="Singh N.K."/>
            <person name="Messing J."/>
            <person name="Nelson A.B."/>
            <person name="Fuks G."/>
            <person name="Kavchok S."/>
            <person name="Keizer G."/>
            <person name="Linton E."/>
            <person name="Llaca V."/>
            <person name="Song R."/>
            <person name="Tanyolac B."/>
            <person name="Young S."/>
            <person name="Ho-Il K."/>
            <person name="Hahn J.H."/>
            <person name="Sangsakoo G."/>
            <person name="Vanavichit A."/>
            <person name="de Mattos Luiz.A.T."/>
            <person name="Zimmer P.D."/>
            <person name="Malone G."/>
            <person name="Dellagostin O."/>
            <person name="de Oliveira A.C."/>
            <person name="Bevan M."/>
            <person name="Bancroft I."/>
            <person name="Minx P."/>
            <person name="Cordum H."/>
            <person name="Wilson R."/>
            <person name="Cheng Z."/>
            <person name="Jin W."/>
            <person name="Jiang J."/>
            <person name="Leong S.A."/>
            <person name="Iwama H."/>
            <person name="Gojobori T."/>
            <person name="Itoh T."/>
            <person name="Niimura Y."/>
            <person name="Fujii Y."/>
            <person name="Habara T."/>
            <person name="Sakai H."/>
            <person name="Sato Y."/>
            <person name="Wilson G."/>
            <person name="Kumar K."/>
            <person name="McCouch S."/>
            <person name="Juretic N."/>
            <person name="Hoen D."/>
            <person name="Wright S."/>
            <person name="Bruskiewich R."/>
            <person name="Bureau T."/>
            <person name="Miyao A."/>
            <person name="Hirochika H."/>
            <person name="Nishikawa T."/>
            <person name="Kadowaki K."/>
            <person name="Sugiura M."/>
            <person name="Burr B."/>
            <person name="Sasaki T."/>
        </authorList>
    </citation>
    <scope>NUCLEOTIDE SEQUENCE [LARGE SCALE GENOMIC DNA]</scope>
    <source>
        <strain evidence="3">cv. Nipponbare</strain>
    </source>
</reference>
<evidence type="ECO:0000313" key="2">
    <source>
        <dbReference type="EMBL" id="BAD45341.1"/>
    </source>
</evidence>
<name>Q656C6_ORYSJ</name>
<evidence type="ECO:0000313" key="3">
    <source>
        <dbReference type="Proteomes" id="UP000000763"/>
    </source>
</evidence>
<reference evidence="3" key="2">
    <citation type="journal article" date="2008" name="Nucleic Acids Res.">
        <title>The rice annotation project database (RAP-DB): 2008 update.</title>
        <authorList>
            <consortium name="The rice annotation project (RAP)"/>
        </authorList>
    </citation>
    <scope>GENOME REANNOTATION</scope>
    <source>
        <strain evidence="3">cv. Nipponbare</strain>
    </source>
</reference>
<gene>
    <name evidence="2" type="primary">P0664F03.23</name>
</gene>
<dbReference type="EMBL" id="AP003577">
    <property type="protein sequence ID" value="BAD45341.1"/>
    <property type="molecule type" value="Genomic_DNA"/>
</dbReference>
<protein>
    <submittedName>
        <fullName evidence="2">Uncharacterized protein</fullName>
    </submittedName>
</protein>
<proteinExistence type="predicted"/>
<accession>Q656C6</accession>
<dbReference type="Proteomes" id="UP000000763">
    <property type="component" value="Chromosome 6"/>
</dbReference>
<sequence length="147" mass="15370">MACTRAMASSDSGEFSGDSRSGVHHRTSANPCRLLTPPLSARILLPPHSARIPSAAVVHCWTSASATAPPPPDHLTRCCASSRLPAACHRIVPLLSQPSAHLTPLFTIAGGGEPVNVPVRPRIVASATTPTPLRPHDFDSLCLNGGY</sequence>
<organism evidence="2 3">
    <name type="scientific">Oryza sativa subsp. japonica</name>
    <name type="common">Rice</name>
    <dbReference type="NCBI Taxonomy" id="39947"/>
    <lineage>
        <taxon>Eukaryota</taxon>
        <taxon>Viridiplantae</taxon>
        <taxon>Streptophyta</taxon>
        <taxon>Embryophyta</taxon>
        <taxon>Tracheophyta</taxon>
        <taxon>Spermatophyta</taxon>
        <taxon>Magnoliopsida</taxon>
        <taxon>Liliopsida</taxon>
        <taxon>Poales</taxon>
        <taxon>Poaceae</taxon>
        <taxon>BOP clade</taxon>
        <taxon>Oryzoideae</taxon>
        <taxon>Oryzeae</taxon>
        <taxon>Oryzinae</taxon>
        <taxon>Oryza</taxon>
        <taxon>Oryza sativa</taxon>
    </lineage>
</organism>
<dbReference type="AlphaFoldDB" id="Q656C6"/>
<feature type="region of interest" description="Disordered" evidence="1">
    <location>
        <begin position="1"/>
        <end position="31"/>
    </location>
</feature>